<dbReference type="Proteomes" id="UP000182740">
    <property type="component" value="Unassembled WGS sequence"/>
</dbReference>
<dbReference type="EMBL" id="FPJG01000006">
    <property type="protein sequence ID" value="SFW42987.1"/>
    <property type="molecule type" value="Genomic_DNA"/>
</dbReference>
<sequence length="236" mass="24694">MSLTDELLRPLLASPAKPLITHYDDQLGSRVELSVATTANWAAKTANWLTEEFDVEPGDDVAVQLPAHWQTVGVLLGAWWCGARVVTEGAGARVAFVGPDDPEPTGAAATAVVTLDPMGRGLAEPPGGGAFDYLTESRAAGDQYSPLFPIPGDTAALFESTVDEVLAEARARAAKLGLTADDRVLSTKDWRGSEGILDGLLVPLAAGAHLVHVSHADPAKLGARRDAERTTADLPA</sequence>
<proteinExistence type="predicted"/>
<dbReference type="AlphaFoldDB" id="A0A1K1P694"/>
<evidence type="ECO:0000313" key="2">
    <source>
        <dbReference type="Proteomes" id="UP000182740"/>
    </source>
</evidence>
<dbReference type="STRING" id="546364.SAMN04489730_0266"/>
<reference evidence="2" key="1">
    <citation type="submission" date="2016-11" db="EMBL/GenBank/DDBJ databases">
        <authorList>
            <person name="Varghese N."/>
            <person name="Submissions S."/>
        </authorList>
    </citation>
    <scope>NUCLEOTIDE SEQUENCE [LARGE SCALE GENOMIC DNA]</scope>
    <source>
        <strain evidence="2">DSM 44671</strain>
    </source>
</reference>
<dbReference type="InterPro" id="IPR017523">
    <property type="entry name" value="Rv3268"/>
</dbReference>
<organism evidence="1 2">
    <name type="scientific">Amycolatopsis australiensis</name>
    <dbReference type="NCBI Taxonomy" id="546364"/>
    <lineage>
        <taxon>Bacteria</taxon>
        <taxon>Bacillati</taxon>
        <taxon>Actinomycetota</taxon>
        <taxon>Actinomycetes</taxon>
        <taxon>Pseudonocardiales</taxon>
        <taxon>Pseudonocardiaceae</taxon>
        <taxon>Amycolatopsis</taxon>
    </lineage>
</organism>
<dbReference type="Gene3D" id="3.40.50.12780">
    <property type="entry name" value="N-terminal domain of ligase-like"/>
    <property type="match status" value="1"/>
</dbReference>
<accession>A0A1K1P694</accession>
<dbReference type="InterPro" id="IPR042099">
    <property type="entry name" value="ANL_N_sf"/>
</dbReference>
<keyword evidence="2" id="KW-1185">Reference proteome</keyword>
<gene>
    <name evidence="1" type="ORF">SAMN04489730_0266</name>
</gene>
<dbReference type="OrthoDB" id="3396763at2"/>
<evidence type="ECO:0000313" key="1">
    <source>
        <dbReference type="EMBL" id="SFW42987.1"/>
    </source>
</evidence>
<name>A0A1K1P694_9PSEU</name>
<protein>
    <submittedName>
        <fullName evidence="1">TIGR03089 family protein</fullName>
    </submittedName>
</protein>
<dbReference type="SUPFAM" id="SSF56801">
    <property type="entry name" value="Acetyl-CoA synthetase-like"/>
    <property type="match status" value="1"/>
</dbReference>
<dbReference type="RefSeq" id="WP_072474508.1">
    <property type="nucleotide sequence ID" value="NZ_FPJG01000006.1"/>
</dbReference>
<dbReference type="NCBIfam" id="TIGR03089">
    <property type="entry name" value="TIGR03089 family protein"/>
    <property type="match status" value="1"/>
</dbReference>